<dbReference type="GO" id="GO:0008855">
    <property type="term" value="F:exodeoxyribonuclease VII activity"/>
    <property type="evidence" value="ECO:0007669"/>
    <property type="project" value="UniProtKB-UniRule"/>
</dbReference>
<dbReference type="PANTHER" id="PTHR30008:SF0">
    <property type="entry name" value="EXODEOXYRIBONUCLEASE 7 LARGE SUBUNIT"/>
    <property type="match status" value="1"/>
</dbReference>
<name>A0A8J6NA23_9BACT</name>
<dbReference type="Pfam" id="PF13742">
    <property type="entry name" value="tRNA_anti_2"/>
    <property type="match status" value="1"/>
</dbReference>
<evidence type="ECO:0000313" key="9">
    <source>
        <dbReference type="EMBL" id="MBC8208084.1"/>
    </source>
</evidence>
<evidence type="ECO:0000256" key="4">
    <source>
        <dbReference type="ARBA" id="ARBA00022839"/>
    </source>
</evidence>
<evidence type="ECO:0000256" key="5">
    <source>
        <dbReference type="HAMAP-Rule" id="MF_00378"/>
    </source>
</evidence>
<reference evidence="9 10" key="1">
    <citation type="submission" date="2020-08" db="EMBL/GenBank/DDBJ databases">
        <title>Bridging the membrane lipid divide: bacteria of the FCB group superphylum have the potential to synthesize archaeal ether lipids.</title>
        <authorList>
            <person name="Villanueva L."/>
            <person name="Von Meijenfeldt F.A.B."/>
            <person name="Westbye A.B."/>
            <person name="Yadav S."/>
            <person name="Hopmans E.C."/>
            <person name="Dutilh B.E."/>
            <person name="Sinninghe Damste J.S."/>
        </authorList>
    </citation>
    <scope>NUCLEOTIDE SEQUENCE [LARGE SCALE GENOMIC DNA]</scope>
    <source>
        <strain evidence="9">NIOZ-UU81</strain>
    </source>
</reference>
<evidence type="ECO:0000256" key="2">
    <source>
        <dbReference type="ARBA" id="ARBA00022722"/>
    </source>
</evidence>
<dbReference type="GO" id="GO:0005737">
    <property type="term" value="C:cytoplasm"/>
    <property type="evidence" value="ECO:0007669"/>
    <property type="project" value="UniProtKB-SubCell"/>
</dbReference>
<dbReference type="CDD" id="cd04489">
    <property type="entry name" value="ExoVII_LU_OBF"/>
    <property type="match status" value="1"/>
</dbReference>
<proteinExistence type="inferred from homology"/>
<dbReference type="AlphaFoldDB" id="A0A8J6NA23"/>
<evidence type="ECO:0000259" key="8">
    <source>
        <dbReference type="Pfam" id="PF13742"/>
    </source>
</evidence>
<evidence type="ECO:0000256" key="1">
    <source>
        <dbReference type="ARBA" id="ARBA00022490"/>
    </source>
</evidence>
<protein>
    <recommendedName>
        <fullName evidence="5">Exodeoxyribonuclease 7 large subunit</fullName>
        <ecNumber evidence="5">3.1.11.6</ecNumber>
    </recommendedName>
    <alternativeName>
        <fullName evidence="5">Exodeoxyribonuclease VII large subunit</fullName>
        <shortName evidence="5">Exonuclease VII large subunit</shortName>
    </alternativeName>
</protein>
<dbReference type="Pfam" id="PF02601">
    <property type="entry name" value="Exonuc_VII_L"/>
    <property type="match status" value="1"/>
</dbReference>
<evidence type="ECO:0000256" key="3">
    <source>
        <dbReference type="ARBA" id="ARBA00022801"/>
    </source>
</evidence>
<comment type="function">
    <text evidence="5">Bidirectionally degrades single-stranded DNA into large acid-insoluble oligonucleotides, which are then degraded further into small acid-soluble oligonucleotides.</text>
</comment>
<comment type="catalytic activity">
    <reaction evidence="5 6">
        <text>Exonucleolytic cleavage in either 5'- to 3'- or 3'- to 5'-direction to yield nucleoside 5'-phosphates.</text>
        <dbReference type="EC" id="3.1.11.6"/>
    </reaction>
</comment>
<comment type="subcellular location">
    <subcellularLocation>
        <location evidence="5 6">Cytoplasm</location>
    </subcellularLocation>
</comment>
<dbReference type="EC" id="3.1.11.6" evidence="5"/>
<organism evidence="9 10">
    <name type="scientific">Candidatus Desulfatifera sulfidica</name>
    <dbReference type="NCBI Taxonomy" id="2841691"/>
    <lineage>
        <taxon>Bacteria</taxon>
        <taxon>Pseudomonadati</taxon>
        <taxon>Thermodesulfobacteriota</taxon>
        <taxon>Desulfobulbia</taxon>
        <taxon>Desulfobulbales</taxon>
        <taxon>Desulfobulbaceae</taxon>
        <taxon>Candidatus Desulfatifera</taxon>
    </lineage>
</organism>
<dbReference type="PANTHER" id="PTHR30008">
    <property type="entry name" value="EXODEOXYRIBONUCLEASE 7 LARGE SUBUNIT"/>
    <property type="match status" value="1"/>
</dbReference>
<evidence type="ECO:0000259" key="7">
    <source>
        <dbReference type="Pfam" id="PF02601"/>
    </source>
</evidence>
<dbReference type="InterPro" id="IPR003753">
    <property type="entry name" value="Exonuc_VII_L"/>
</dbReference>
<dbReference type="GO" id="GO:0003676">
    <property type="term" value="F:nucleic acid binding"/>
    <property type="evidence" value="ECO:0007669"/>
    <property type="project" value="InterPro"/>
</dbReference>
<comment type="caution">
    <text evidence="9">The sequence shown here is derived from an EMBL/GenBank/DDBJ whole genome shotgun (WGS) entry which is preliminary data.</text>
</comment>
<dbReference type="Proteomes" id="UP000599024">
    <property type="component" value="Unassembled WGS sequence"/>
</dbReference>
<dbReference type="GO" id="GO:0006308">
    <property type="term" value="P:DNA catabolic process"/>
    <property type="evidence" value="ECO:0007669"/>
    <property type="project" value="UniProtKB-UniRule"/>
</dbReference>
<dbReference type="NCBIfam" id="TIGR00237">
    <property type="entry name" value="xseA"/>
    <property type="match status" value="1"/>
</dbReference>
<keyword evidence="1 5" id="KW-0963">Cytoplasm</keyword>
<keyword evidence="4 5" id="KW-0269">Exonuclease</keyword>
<accession>A0A8J6NA23</accession>
<dbReference type="GO" id="GO:0009318">
    <property type="term" value="C:exodeoxyribonuclease VII complex"/>
    <property type="evidence" value="ECO:0007669"/>
    <property type="project" value="UniProtKB-UniRule"/>
</dbReference>
<gene>
    <name evidence="5" type="primary">xseA</name>
    <name evidence="9" type="ORF">H8E79_02815</name>
</gene>
<sequence>MLKQTLTVSQLTSDIKNLLEDEFRFVQVSGEISNLRRPYSGHSYFTLKDDRAQLTSVLFKNQQRFLLEDLRDGQQVICHGRISVYEPRGNYQLIVDTIDFHGSGLLQLRFEALKKRLEAEGLFAADHKKQIPALPKRITLITSATGAAVHDFLSIWHKRQSTIDIDIYPVRVQGPDAAEEISSAIDHLGRLRHCDIIVLCRGGGSLEDLWAFNEEIMAWSIYHSQIPVVSAVGHEIDFTIADFCADLRTPTPTGAAERLIPDVRQLKLIIQDRRRRLASRITEQLIRSEQDLRQNKKLLGKLETRFTRHTLETDHLTDRLIRGIRHKLNHEHQTLVHTEQRLQHQLPSRRVTMHQERMKSITARFNTQLERILEQKTAALAHQASLLDAVSPLSILGRGYSIARRKKKGRAKEEIISRSTQVKPQDQLEILLNQGIIECEVIDTSTVKIDQKGPWKNQGQR</sequence>
<dbReference type="EMBL" id="JACNLK010000028">
    <property type="protein sequence ID" value="MBC8208084.1"/>
    <property type="molecule type" value="Genomic_DNA"/>
</dbReference>
<dbReference type="InterPro" id="IPR020579">
    <property type="entry name" value="Exonuc_VII_lsu_C"/>
</dbReference>
<evidence type="ECO:0000256" key="6">
    <source>
        <dbReference type="RuleBase" id="RU004355"/>
    </source>
</evidence>
<keyword evidence="2 5" id="KW-0540">Nuclease</keyword>
<dbReference type="HAMAP" id="MF_00378">
    <property type="entry name" value="Exonuc_7_L"/>
    <property type="match status" value="1"/>
</dbReference>
<comment type="similarity">
    <text evidence="5 6">Belongs to the XseA family.</text>
</comment>
<comment type="subunit">
    <text evidence="5">Heterooligomer composed of large and small subunits.</text>
</comment>
<keyword evidence="3 5" id="KW-0378">Hydrolase</keyword>
<feature type="domain" description="OB-fold nucleic acid binding" evidence="8">
    <location>
        <begin position="6"/>
        <end position="98"/>
    </location>
</feature>
<feature type="domain" description="Exonuclease VII large subunit C-terminal" evidence="7">
    <location>
        <begin position="122"/>
        <end position="440"/>
    </location>
</feature>
<evidence type="ECO:0000313" key="10">
    <source>
        <dbReference type="Proteomes" id="UP000599024"/>
    </source>
</evidence>
<dbReference type="InterPro" id="IPR025824">
    <property type="entry name" value="OB-fold_nuc-bd_dom"/>
</dbReference>